<dbReference type="Proteomes" id="UP000054662">
    <property type="component" value="Unassembled WGS sequence"/>
</dbReference>
<sequence>MAKEIIDEFARISPIAWIHILFTGRYSFNKSNGDIDVAEMVRMIETHLKQHFRKTA</sequence>
<accession>A0A0W1A6C0</accession>
<evidence type="ECO:0008006" key="3">
    <source>
        <dbReference type="Google" id="ProtNLM"/>
    </source>
</evidence>
<dbReference type="EMBL" id="LNZC01000027">
    <property type="protein sequence ID" value="KTD76897.1"/>
    <property type="molecule type" value="Genomic_DNA"/>
</dbReference>
<evidence type="ECO:0000313" key="1">
    <source>
        <dbReference type="EMBL" id="KTD76897.1"/>
    </source>
</evidence>
<dbReference type="STRING" id="45076.Lwor_2122"/>
<dbReference type="PATRIC" id="fig|45076.6.peg.2325"/>
<proteinExistence type="predicted"/>
<organism evidence="1 2">
    <name type="scientific">Legionella worsleiensis</name>
    <dbReference type="NCBI Taxonomy" id="45076"/>
    <lineage>
        <taxon>Bacteria</taxon>
        <taxon>Pseudomonadati</taxon>
        <taxon>Pseudomonadota</taxon>
        <taxon>Gammaproteobacteria</taxon>
        <taxon>Legionellales</taxon>
        <taxon>Legionellaceae</taxon>
        <taxon>Legionella</taxon>
    </lineage>
</organism>
<evidence type="ECO:0000313" key="2">
    <source>
        <dbReference type="Proteomes" id="UP000054662"/>
    </source>
</evidence>
<protein>
    <recommendedName>
        <fullName evidence="3">Transposase</fullName>
    </recommendedName>
</protein>
<reference evidence="1 2" key="1">
    <citation type="submission" date="2015-11" db="EMBL/GenBank/DDBJ databases">
        <title>Genomic analysis of 38 Legionella species identifies large and diverse effector repertoires.</title>
        <authorList>
            <person name="Burstein D."/>
            <person name="Amaro F."/>
            <person name="Zusman T."/>
            <person name="Lifshitz Z."/>
            <person name="Cohen O."/>
            <person name="Gilbert J.A."/>
            <person name="Pupko T."/>
            <person name="Shuman H.A."/>
            <person name="Segal G."/>
        </authorList>
    </citation>
    <scope>NUCLEOTIDE SEQUENCE [LARGE SCALE GENOMIC DNA]</scope>
    <source>
        <strain evidence="1 2">ATCC 49508</strain>
    </source>
</reference>
<comment type="caution">
    <text evidence="1">The sequence shown here is derived from an EMBL/GenBank/DDBJ whole genome shotgun (WGS) entry which is preliminary data.</text>
</comment>
<dbReference type="AlphaFoldDB" id="A0A0W1A6C0"/>
<keyword evidence="2" id="KW-1185">Reference proteome</keyword>
<name>A0A0W1A6C0_9GAMM</name>
<dbReference type="RefSeq" id="WP_175042913.1">
    <property type="nucleotide sequence ID" value="NZ_CBCRUR010000022.1"/>
</dbReference>
<gene>
    <name evidence="1" type="ORF">Lwor_2122</name>
</gene>